<sequence length="265" mass="30048">MVVEYFETRYQQIFEQVFPQIKSQEVGTLSSVIYLILDNKSQAQELCQEYGIKKNASLDDDLDLSDDIIYTISINKQKPVKESPILKTGGEIFKNVSRPFRKQLDNDKDKMELIVLAAVILIGTYFTQKLLRRFHEQNTLPPVPPSQPIPTAICLAVPASAVYGLTSGISINRENIIELIEAAPEFLCIKAEEANKKIIDTINQEISPDSQLKFYIRIDIPNGQYIIGAETKYVIKRDIPKDTEGKIIQLGRLRDASVLKSFNRI</sequence>
<comment type="caution">
    <text evidence="1">The sequence shown here is derived from an EMBL/GenBank/DDBJ whole genome shotgun (WGS) entry which is preliminary data.</text>
</comment>
<dbReference type="AlphaFoldDB" id="A0A6H9GPG8"/>
<evidence type="ECO:0000313" key="2">
    <source>
        <dbReference type="Proteomes" id="UP000435041"/>
    </source>
</evidence>
<dbReference type="RefSeq" id="WP_159292406.1">
    <property type="nucleotide sequence ID" value="NZ_BJCI01000013.1"/>
</dbReference>
<evidence type="ECO:0000313" key="1">
    <source>
        <dbReference type="EMBL" id="GCL49530.1"/>
    </source>
</evidence>
<accession>A0A6H9GPG8</accession>
<organism evidence="1 2">
    <name type="scientific">Microcystis aeruginosa NIES-3804</name>
    <dbReference type="NCBI Taxonomy" id="2517783"/>
    <lineage>
        <taxon>Bacteria</taxon>
        <taxon>Bacillati</taxon>
        <taxon>Cyanobacteriota</taxon>
        <taxon>Cyanophyceae</taxon>
        <taxon>Oscillatoriophycideae</taxon>
        <taxon>Chroococcales</taxon>
        <taxon>Microcystaceae</taxon>
        <taxon>Microcystis</taxon>
    </lineage>
</organism>
<proteinExistence type="predicted"/>
<dbReference type="EMBL" id="BJCI01000013">
    <property type="protein sequence ID" value="GCL49530.1"/>
    <property type="molecule type" value="Genomic_DNA"/>
</dbReference>
<name>A0A6H9GPG8_MICAE</name>
<protein>
    <submittedName>
        <fullName evidence="1">Uncharacterized protein</fullName>
    </submittedName>
</protein>
<reference evidence="1 2" key="1">
    <citation type="submission" date="2019-02" db="EMBL/GenBank/DDBJ databases">
        <title>Draft genome sequence of Arthrospira platensis NIES-3804.</title>
        <authorList>
            <person name="Yamaguchi H."/>
            <person name="Suzuki S."/>
            <person name="Kawachi M."/>
        </authorList>
    </citation>
    <scope>NUCLEOTIDE SEQUENCE [LARGE SCALE GENOMIC DNA]</scope>
    <source>
        <strain evidence="1 2">NIES-3804</strain>
    </source>
</reference>
<gene>
    <name evidence="1" type="ORF">NIES3804_10850</name>
</gene>
<dbReference type="Proteomes" id="UP000435041">
    <property type="component" value="Unassembled WGS sequence"/>
</dbReference>